<name>A0A6G3WMH2_9ACTN</name>
<organism evidence="1">
    <name type="scientific">Streptomyces sp. SID7499</name>
    <dbReference type="NCBI Taxonomy" id="2706086"/>
    <lineage>
        <taxon>Bacteria</taxon>
        <taxon>Bacillati</taxon>
        <taxon>Actinomycetota</taxon>
        <taxon>Actinomycetes</taxon>
        <taxon>Kitasatosporales</taxon>
        <taxon>Streptomycetaceae</taxon>
        <taxon>Streptomyces</taxon>
    </lineage>
</organism>
<feature type="non-terminal residue" evidence="1">
    <location>
        <position position="1"/>
    </location>
</feature>
<dbReference type="EMBL" id="JAAGMN010001044">
    <property type="protein sequence ID" value="NEE06623.1"/>
    <property type="molecule type" value="Genomic_DNA"/>
</dbReference>
<comment type="caution">
    <text evidence="1">The sequence shown here is derived from an EMBL/GenBank/DDBJ whole genome shotgun (WGS) entry which is preliminary data.</text>
</comment>
<dbReference type="AlphaFoldDB" id="A0A6G3WMH2"/>
<reference evidence="1" key="1">
    <citation type="submission" date="2020-01" db="EMBL/GenBank/DDBJ databases">
        <title>Insect and environment-associated Actinomycetes.</title>
        <authorList>
            <person name="Currrie C."/>
            <person name="Chevrette M."/>
            <person name="Carlson C."/>
            <person name="Stubbendieck R."/>
            <person name="Wendt-Pienkowski E."/>
        </authorList>
    </citation>
    <scope>NUCLEOTIDE SEQUENCE</scope>
    <source>
        <strain evidence="1">SID7499</strain>
    </source>
</reference>
<proteinExistence type="predicted"/>
<evidence type="ECO:0000313" key="1">
    <source>
        <dbReference type="EMBL" id="NEE06623.1"/>
    </source>
</evidence>
<protein>
    <submittedName>
        <fullName evidence="1">Epimerase</fullName>
    </submittedName>
</protein>
<accession>A0A6G3WMH2</accession>
<gene>
    <name evidence="1" type="ORF">G3M58_09225</name>
</gene>
<sequence length="80" mass="8881">KLSPVYGRLLFKLLDDSYVDIGRATERLGFRPALSNRDAILGTYAWWRTQRGAGTPAPGAGRTSRDPWRQGALGLAKVFF</sequence>